<organism evidence="1 2">
    <name type="scientific">Streptomyces gamaensis</name>
    <dbReference type="NCBI Taxonomy" id="1763542"/>
    <lineage>
        <taxon>Bacteria</taxon>
        <taxon>Bacillati</taxon>
        <taxon>Actinomycetota</taxon>
        <taxon>Actinomycetes</taxon>
        <taxon>Kitasatosporales</taxon>
        <taxon>Streptomycetaceae</taxon>
        <taxon>Streptomyces</taxon>
    </lineage>
</organism>
<comment type="caution">
    <text evidence="1">The sequence shown here is derived from an EMBL/GenBank/DDBJ whole genome shotgun (WGS) entry which is preliminary data.</text>
</comment>
<sequence>MSRTALDGPVPLGELARVGLSWRSSGQVVLRGPLLRLAEDCDRAFADLAGLWRAEEERHPSWLPASRLQRVDYLRSFPHQAAFATRLGPGEADLDAFLAGPVLDEDGAVARARLSPASQVLTPAACYHVFDERLGQALDGTRYVTTRNTCFRHEREYVPLRRLSAFTMREVVCLGTAADTAAFLQLARDALDMFFSLVGLAPAWQAATDPFFRPRDNPRYLLQRVEPVKHEAVHGGDLAIASVNRHHDHFGAGFDITLGGEPAHSACVAFGIERWLCALTGRHGTDPGSWPDAVRAAAAVRRAFGGGPA</sequence>
<dbReference type="InterPro" id="IPR045864">
    <property type="entry name" value="aa-tRNA-synth_II/BPL/LPL"/>
</dbReference>
<evidence type="ECO:0008006" key="3">
    <source>
        <dbReference type="Google" id="ProtNLM"/>
    </source>
</evidence>
<dbReference type="Gene3D" id="3.30.930.10">
    <property type="entry name" value="Bira Bifunctional Protein, Domain 2"/>
    <property type="match status" value="1"/>
</dbReference>
<evidence type="ECO:0000313" key="2">
    <source>
        <dbReference type="Proteomes" id="UP001596083"/>
    </source>
</evidence>
<dbReference type="EMBL" id="JBHSPB010000025">
    <property type="protein sequence ID" value="MFC5724225.1"/>
    <property type="molecule type" value="Genomic_DNA"/>
</dbReference>
<protein>
    <recommendedName>
        <fullName evidence="3">Aminoacyl-transfer RNA synthetases class-II family profile domain-containing protein</fullName>
    </recommendedName>
</protein>
<proteinExistence type="predicted"/>
<keyword evidence="2" id="KW-1185">Reference proteome</keyword>
<accession>A0ABW0ZCC8</accession>
<evidence type="ECO:0000313" key="1">
    <source>
        <dbReference type="EMBL" id="MFC5724225.1"/>
    </source>
</evidence>
<reference evidence="2" key="1">
    <citation type="journal article" date="2019" name="Int. J. Syst. Evol. Microbiol.">
        <title>The Global Catalogue of Microorganisms (GCM) 10K type strain sequencing project: providing services to taxonomists for standard genome sequencing and annotation.</title>
        <authorList>
            <consortium name="The Broad Institute Genomics Platform"/>
            <consortium name="The Broad Institute Genome Sequencing Center for Infectious Disease"/>
            <person name="Wu L."/>
            <person name="Ma J."/>
        </authorList>
    </citation>
    <scope>NUCLEOTIDE SEQUENCE [LARGE SCALE GENOMIC DNA]</scope>
    <source>
        <strain evidence="2">CGMCC 4.7304</strain>
    </source>
</reference>
<name>A0ABW0ZCC8_9ACTN</name>
<dbReference type="Proteomes" id="UP001596083">
    <property type="component" value="Unassembled WGS sequence"/>
</dbReference>
<dbReference type="SUPFAM" id="SSF55681">
    <property type="entry name" value="Class II aaRS and biotin synthetases"/>
    <property type="match status" value="1"/>
</dbReference>
<gene>
    <name evidence="1" type="ORF">ACFP1Z_29115</name>
</gene>
<dbReference type="RefSeq" id="WP_390320683.1">
    <property type="nucleotide sequence ID" value="NZ_JBHSPB010000025.1"/>
</dbReference>